<dbReference type="EMBL" id="LCBN01000026">
    <property type="protein sequence ID" value="KKS13361.1"/>
    <property type="molecule type" value="Genomic_DNA"/>
</dbReference>
<comment type="caution">
    <text evidence="8">The sequence shown here is derived from an EMBL/GenBank/DDBJ whole genome shotgun (WGS) entry which is preliminary data.</text>
</comment>
<keyword evidence="6 7" id="KW-0472">Membrane</keyword>
<sequence>MHPVLLSIGSLSISSFGFFLTLGFLLAAFVVWRLAKTYDLHEEKVLDLAILSFFGGILGGRIYFVVFNWPIFGSLEKALLLNRYPGLAFWGAVLGGALALWFFAKRLKLPFWQIGDFAAVGFLIGVSLGNIGCFLGGCNFGYSSNLPFAVSQVGVIGKRLPLSLMEAVIFALAAYRLFQGAVRFHFGGKILSSALILLGIVKFITQFWRDENAPQSFGLAGTLVISGIAVYYIRSKRSFLQDLKMAGGIITSGKRRQITLATARKSWYNFMIGWKVRLSKLYKFLSKAPRLLRKLNVKPTPRDIIED</sequence>
<dbReference type="PANTHER" id="PTHR30589">
    <property type="entry name" value="PROLIPOPROTEIN DIACYLGLYCERYL TRANSFERASE"/>
    <property type="match status" value="1"/>
</dbReference>
<feature type="transmembrane region" description="Helical" evidence="7">
    <location>
        <begin position="162"/>
        <end position="178"/>
    </location>
</feature>
<feature type="transmembrane region" description="Helical" evidence="7">
    <location>
        <begin position="190"/>
        <end position="208"/>
    </location>
</feature>
<dbReference type="GO" id="GO:0005886">
    <property type="term" value="C:plasma membrane"/>
    <property type="evidence" value="ECO:0007669"/>
    <property type="project" value="InterPro"/>
</dbReference>
<organism evidence="8 9">
    <name type="scientific">Candidatus Daviesbacteria bacterium GW2011_GWB1_41_5</name>
    <dbReference type="NCBI Taxonomy" id="1618429"/>
    <lineage>
        <taxon>Bacteria</taxon>
        <taxon>Candidatus Daviesiibacteriota</taxon>
    </lineage>
</organism>
<keyword evidence="4 7" id="KW-0812">Transmembrane</keyword>
<evidence type="ECO:0000256" key="2">
    <source>
        <dbReference type="ARBA" id="ARBA00022475"/>
    </source>
</evidence>
<dbReference type="PANTHER" id="PTHR30589:SF0">
    <property type="entry name" value="PHOSPHATIDYLGLYCEROL--PROLIPOPROTEIN DIACYLGLYCERYL TRANSFERASE"/>
    <property type="match status" value="1"/>
</dbReference>
<dbReference type="GO" id="GO:0008961">
    <property type="term" value="F:phosphatidylglycerol-prolipoprotein diacylglyceryl transferase activity"/>
    <property type="evidence" value="ECO:0007669"/>
    <property type="project" value="InterPro"/>
</dbReference>
<keyword evidence="3 8" id="KW-0808">Transferase</keyword>
<dbReference type="InterPro" id="IPR001640">
    <property type="entry name" value="Lgt"/>
</dbReference>
<reference evidence="8 9" key="1">
    <citation type="journal article" date="2015" name="Nature">
        <title>rRNA introns, odd ribosomes, and small enigmatic genomes across a large radiation of phyla.</title>
        <authorList>
            <person name="Brown C.T."/>
            <person name="Hug L.A."/>
            <person name="Thomas B.C."/>
            <person name="Sharon I."/>
            <person name="Castelle C.J."/>
            <person name="Singh A."/>
            <person name="Wilkins M.J."/>
            <person name="Williams K.H."/>
            <person name="Banfield J.F."/>
        </authorList>
    </citation>
    <scope>NUCLEOTIDE SEQUENCE [LARGE SCALE GENOMIC DNA]</scope>
</reference>
<feature type="transmembrane region" description="Helical" evidence="7">
    <location>
        <begin position="12"/>
        <end position="34"/>
    </location>
</feature>
<dbReference type="Proteomes" id="UP000034753">
    <property type="component" value="Unassembled WGS sequence"/>
</dbReference>
<protein>
    <submittedName>
        <fullName evidence="8">Prolipoprotein diacylglyceryl transferase</fullName>
    </submittedName>
</protein>
<feature type="transmembrane region" description="Helical" evidence="7">
    <location>
        <begin position="116"/>
        <end position="142"/>
    </location>
</feature>
<gene>
    <name evidence="8" type="ORF">UU67_C0026G0019</name>
</gene>
<dbReference type="AlphaFoldDB" id="A0A0G0YUK8"/>
<evidence type="ECO:0000256" key="7">
    <source>
        <dbReference type="SAM" id="Phobius"/>
    </source>
</evidence>
<evidence type="ECO:0000256" key="4">
    <source>
        <dbReference type="ARBA" id="ARBA00022692"/>
    </source>
</evidence>
<keyword evidence="2" id="KW-1003">Cell membrane</keyword>
<keyword evidence="8" id="KW-0449">Lipoprotein</keyword>
<evidence type="ECO:0000313" key="8">
    <source>
        <dbReference type="EMBL" id="KKS13361.1"/>
    </source>
</evidence>
<accession>A0A0G0YUK8</accession>
<evidence type="ECO:0000256" key="3">
    <source>
        <dbReference type="ARBA" id="ARBA00022679"/>
    </source>
</evidence>
<evidence type="ECO:0000256" key="6">
    <source>
        <dbReference type="ARBA" id="ARBA00023136"/>
    </source>
</evidence>
<comment type="similarity">
    <text evidence="1">Belongs to the Lgt family.</text>
</comment>
<proteinExistence type="inferred from homology"/>
<keyword evidence="5 7" id="KW-1133">Transmembrane helix</keyword>
<name>A0A0G0YUK8_9BACT</name>
<feature type="transmembrane region" description="Helical" evidence="7">
    <location>
        <begin position="46"/>
        <end position="67"/>
    </location>
</feature>
<dbReference type="Pfam" id="PF01790">
    <property type="entry name" value="LGT"/>
    <property type="match status" value="1"/>
</dbReference>
<feature type="transmembrane region" description="Helical" evidence="7">
    <location>
        <begin position="214"/>
        <end position="233"/>
    </location>
</feature>
<evidence type="ECO:0000256" key="1">
    <source>
        <dbReference type="ARBA" id="ARBA00007150"/>
    </source>
</evidence>
<evidence type="ECO:0000256" key="5">
    <source>
        <dbReference type="ARBA" id="ARBA00022989"/>
    </source>
</evidence>
<feature type="transmembrane region" description="Helical" evidence="7">
    <location>
        <begin position="87"/>
        <end position="104"/>
    </location>
</feature>
<dbReference type="GO" id="GO:0042158">
    <property type="term" value="P:lipoprotein biosynthetic process"/>
    <property type="evidence" value="ECO:0007669"/>
    <property type="project" value="InterPro"/>
</dbReference>
<evidence type="ECO:0000313" key="9">
    <source>
        <dbReference type="Proteomes" id="UP000034753"/>
    </source>
</evidence>